<dbReference type="Proteomes" id="UP000183471">
    <property type="component" value="Unassembled WGS sequence"/>
</dbReference>
<feature type="signal peptide" evidence="2">
    <location>
        <begin position="1"/>
        <end position="23"/>
    </location>
</feature>
<gene>
    <name evidence="4" type="ORF">SAMN05216402_2673</name>
</gene>
<evidence type="ECO:0000256" key="1">
    <source>
        <dbReference type="SAM" id="MobiDB-lite"/>
    </source>
</evidence>
<feature type="region of interest" description="Disordered" evidence="1">
    <location>
        <begin position="328"/>
        <end position="357"/>
    </location>
</feature>
<protein>
    <submittedName>
        <fullName evidence="4">Uncharacterized membrane protein/pilus assembly protein FimV</fullName>
    </submittedName>
</protein>
<feature type="chain" id="PRO_5045777790" evidence="2">
    <location>
        <begin position="24"/>
        <end position="357"/>
    </location>
</feature>
<proteinExistence type="predicted"/>
<sequence length="357" mass="38237">MPKPVSKACLLLVAFLFPALAHAASLGRVTVNSTLGQPFDAEINLIAVEKEEKASLTVRLAPQEIFRQVNVDYVPLLSTFKASIENHSNGSPYIRIVSPQPVSEPLLHILIELSGLSARVLREYTVVLAPPEIDAHPPIIPVSQIHLPTSVKAETAAAERSGLPLKNPITVENKLTPEFVPAGKAHTVYGPVKHGDTLTGIVKNIVPPSGVSFNQMLVAVHRANRDAFFGSNMHQLKTGPILRIPDNSEIGAVTAEEADKELKNQTVDWNRQRASGVIEAVKEPKQTDTGKIESAANAQIGKSPATPHGFPKPFQGEESWNAGNNMGVTGPGGNGMGEKGIVGKRVNGRNSDGMGWR</sequence>
<keyword evidence="5" id="KW-1185">Reference proteome</keyword>
<evidence type="ECO:0000313" key="4">
    <source>
        <dbReference type="EMBL" id="SDQ88327.1"/>
    </source>
</evidence>
<accession>A0ABY0TKF6</accession>
<evidence type="ECO:0000259" key="3">
    <source>
        <dbReference type="Pfam" id="PF25800"/>
    </source>
</evidence>
<comment type="caution">
    <text evidence="4">The sequence shown here is derived from an EMBL/GenBank/DDBJ whole genome shotgun (WGS) entry which is preliminary data.</text>
</comment>
<evidence type="ECO:0000256" key="2">
    <source>
        <dbReference type="SAM" id="SignalP"/>
    </source>
</evidence>
<dbReference type="InterPro" id="IPR020012">
    <property type="entry name" value="LysM_FimV"/>
</dbReference>
<keyword evidence="2" id="KW-0732">Signal</keyword>
<dbReference type="EMBL" id="FNKY01000001">
    <property type="protein sequence ID" value="SDQ88327.1"/>
    <property type="molecule type" value="Genomic_DNA"/>
</dbReference>
<organism evidence="4 5">
    <name type="scientific">Nitrosospira multiformis</name>
    <dbReference type="NCBI Taxonomy" id="1231"/>
    <lineage>
        <taxon>Bacteria</taxon>
        <taxon>Pseudomonadati</taxon>
        <taxon>Pseudomonadota</taxon>
        <taxon>Betaproteobacteria</taxon>
        <taxon>Nitrosomonadales</taxon>
        <taxon>Nitrosomonadaceae</taxon>
        <taxon>Nitrosospira</taxon>
    </lineage>
</organism>
<feature type="domain" description="FimV N-terminal" evidence="3">
    <location>
        <begin position="25"/>
        <end position="131"/>
    </location>
</feature>
<reference evidence="4 5" key="1">
    <citation type="submission" date="2016-10" db="EMBL/GenBank/DDBJ databases">
        <authorList>
            <person name="Varghese N."/>
            <person name="Submissions S."/>
        </authorList>
    </citation>
    <scope>NUCLEOTIDE SEQUENCE [LARGE SCALE GENOMIC DNA]</scope>
    <source>
        <strain evidence="4 5">Nl1</strain>
    </source>
</reference>
<evidence type="ECO:0000313" key="5">
    <source>
        <dbReference type="Proteomes" id="UP000183471"/>
    </source>
</evidence>
<dbReference type="NCBIfam" id="TIGR03505">
    <property type="entry name" value="FimV_core"/>
    <property type="match status" value="1"/>
</dbReference>
<dbReference type="InterPro" id="IPR057840">
    <property type="entry name" value="FimV_N"/>
</dbReference>
<name>A0ABY0TKF6_9PROT</name>
<dbReference type="Pfam" id="PF25800">
    <property type="entry name" value="FimV_N"/>
    <property type="match status" value="1"/>
</dbReference>
<feature type="compositionally biased region" description="Gly residues" evidence="1">
    <location>
        <begin position="329"/>
        <end position="340"/>
    </location>
</feature>